<evidence type="ECO:0000313" key="1">
    <source>
        <dbReference type="EMBL" id="KAI3830242.1"/>
    </source>
</evidence>
<comment type="caution">
    <text evidence="1">The sequence shown here is derived from an EMBL/GenBank/DDBJ whole genome shotgun (WGS) entry which is preliminary data.</text>
</comment>
<sequence length="210" mass="24671">MCKQVVEVGVDLLILQRQLSHFSFLYPFQLQAMVQFYMFILSRRPVLLFIQELCKMGLFGSGPALIHNTKISSQRRNHHTSLNLLHIYGDNQLIFRNCLLFYASRVQLSRNQELTPVKDKPQHHTQFTSLEDSNSDSVKVISFGPFSPYKSHYHRQLSHELRMYQKKTKRFNALLNWKWDQVTEISSTDDNSSDEELQDTEDSLEATMKR</sequence>
<protein>
    <submittedName>
        <fullName evidence="1">Uncharacterized protein</fullName>
    </submittedName>
</protein>
<keyword evidence="2" id="KW-1185">Reference proteome</keyword>
<evidence type="ECO:0000313" key="2">
    <source>
        <dbReference type="Proteomes" id="UP001056120"/>
    </source>
</evidence>
<gene>
    <name evidence="1" type="ORF">L1987_04378</name>
</gene>
<reference evidence="1 2" key="2">
    <citation type="journal article" date="2022" name="Mol. Ecol. Resour.">
        <title>The genomes of chicory, endive, great burdock and yacon provide insights into Asteraceae paleo-polyploidization history and plant inulin production.</title>
        <authorList>
            <person name="Fan W."/>
            <person name="Wang S."/>
            <person name="Wang H."/>
            <person name="Wang A."/>
            <person name="Jiang F."/>
            <person name="Liu H."/>
            <person name="Zhao H."/>
            <person name="Xu D."/>
            <person name="Zhang Y."/>
        </authorList>
    </citation>
    <scope>NUCLEOTIDE SEQUENCE [LARGE SCALE GENOMIC DNA]</scope>
    <source>
        <strain evidence="2">cv. Yunnan</strain>
        <tissue evidence="1">Leaves</tissue>
    </source>
</reference>
<dbReference type="Proteomes" id="UP001056120">
    <property type="component" value="Linkage Group LG01"/>
</dbReference>
<reference evidence="2" key="1">
    <citation type="journal article" date="2022" name="Mol. Ecol. Resour.">
        <title>The genomes of chicory, endive, great burdock and yacon provide insights into Asteraceae palaeo-polyploidization history and plant inulin production.</title>
        <authorList>
            <person name="Fan W."/>
            <person name="Wang S."/>
            <person name="Wang H."/>
            <person name="Wang A."/>
            <person name="Jiang F."/>
            <person name="Liu H."/>
            <person name="Zhao H."/>
            <person name="Xu D."/>
            <person name="Zhang Y."/>
        </authorList>
    </citation>
    <scope>NUCLEOTIDE SEQUENCE [LARGE SCALE GENOMIC DNA]</scope>
    <source>
        <strain evidence="2">cv. Yunnan</strain>
    </source>
</reference>
<dbReference type="EMBL" id="CM042018">
    <property type="protein sequence ID" value="KAI3830242.1"/>
    <property type="molecule type" value="Genomic_DNA"/>
</dbReference>
<accession>A0ACB9KDA5</accession>
<proteinExistence type="predicted"/>
<organism evidence="1 2">
    <name type="scientific">Smallanthus sonchifolius</name>
    <dbReference type="NCBI Taxonomy" id="185202"/>
    <lineage>
        <taxon>Eukaryota</taxon>
        <taxon>Viridiplantae</taxon>
        <taxon>Streptophyta</taxon>
        <taxon>Embryophyta</taxon>
        <taxon>Tracheophyta</taxon>
        <taxon>Spermatophyta</taxon>
        <taxon>Magnoliopsida</taxon>
        <taxon>eudicotyledons</taxon>
        <taxon>Gunneridae</taxon>
        <taxon>Pentapetalae</taxon>
        <taxon>asterids</taxon>
        <taxon>campanulids</taxon>
        <taxon>Asterales</taxon>
        <taxon>Asteraceae</taxon>
        <taxon>Asteroideae</taxon>
        <taxon>Heliantheae alliance</taxon>
        <taxon>Millerieae</taxon>
        <taxon>Smallanthus</taxon>
    </lineage>
</organism>
<name>A0ACB9KDA5_9ASTR</name>